<evidence type="ECO:0000259" key="1">
    <source>
        <dbReference type="Pfam" id="PF12776"/>
    </source>
</evidence>
<accession>A0A8T1ZBK4</accession>
<reference evidence="2 3" key="1">
    <citation type="submission" date="2020-12" db="EMBL/GenBank/DDBJ databases">
        <title>Concerted genomic and epigenomic changes stabilize Arabidopsis allopolyploids.</title>
        <authorList>
            <person name="Chen Z."/>
        </authorList>
    </citation>
    <scope>NUCLEOTIDE SEQUENCE [LARGE SCALE GENOMIC DNA]</scope>
    <source>
        <strain evidence="2">As9502</strain>
        <tissue evidence="2">Leaf</tissue>
    </source>
</reference>
<gene>
    <name evidence="2" type="ORF">ISN44_As11g025810</name>
</gene>
<protein>
    <submittedName>
        <fullName evidence="2">Myb/SANT-like domain</fullName>
    </submittedName>
</protein>
<evidence type="ECO:0000313" key="2">
    <source>
        <dbReference type="EMBL" id="KAG7556560.1"/>
    </source>
</evidence>
<keyword evidence="3" id="KW-1185">Reference proteome</keyword>
<feature type="domain" description="Myb/SANT-like" evidence="1">
    <location>
        <begin position="3"/>
        <end position="40"/>
    </location>
</feature>
<dbReference type="Proteomes" id="UP000694251">
    <property type="component" value="Chromosome 11"/>
</dbReference>
<dbReference type="AlphaFoldDB" id="A0A8T1ZBK4"/>
<comment type="caution">
    <text evidence="2">The sequence shown here is derived from an EMBL/GenBank/DDBJ whole genome shotgun (WGS) entry which is preliminary data.</text>
</comment>
<name>A0A8T1ZBK4_ARASU</name>
<proteinExistence type="predicted"/>
<dbReference type="OrthoDB" id="1491896at2759"/>
<sequence length="184" mass="21074">MQTTLTNLFKSVNNLLKENGFNWDETRHMVVADNCVWDEYLKVPGIHAEGANYVRSTRGECSTLWRTGCSSPAYPSATSYSSPWTRRPQEYRKELAVQYLKDEASVWWNKVVAQGNMTVREYEEDFDRLRRSERSRGGVDTCESGGREDKVPESGEVVKLVEDNCRNRDLSSVIGVRVKLRSVP</sequence>
<evidence type="ECO:0000313" key="3">
    <source>
        <dbReference type="Proteomes" id="UP000694251"/>
    </source>
</evidence>
<dbReference type="EMBL" id="JAEFBJ010000011">
    <property type="protein sequence ID" value="KAG7556560.1"/>
    <property type="molecule type" value="Genomic_DNA"/>
</dbReference>
<organism evidence="2 3">
    <name type="scientific">Arabidopsis suecica</name>
    <name type="common">Swedish thale-cress</name>
    <name type="synonym">Cardaminopsis suecica</name>
    <dbReference type="NCBI Taxonomy" id="45249"/>
    <lineage>
        <taxon>Eukaryota</taxon>
        <taxon>Viridiplantae</taxon>
        <taxon>Streptophyta</taxon>
        <taxon>Embryophyta</taxon>
        <taxon>Tracheophyta</taxon>
        <taxon>Spermatophyta</taxon>
        <taxon>Magnoliopsida</taxon>
        <taxon>eudicotyledons</taxon>
        <taxon>Gunneridae</taxon>
        <taxon>Pentapetalae</taxon>
        <taxon>rosids</taxon>
        <taxon>malvids</taxon>
        <taxon>Brassicales</taxon>
        <taxon>Brassicaceae</taxon>
        <taxon>Camelineae</taxon>
        <taxon>Arabidopsis</taxon>
    </lineage>
</organism>
<dbReference type="InterPro" id="IPR024752">
    <property type="entry name" value="Myb/SANT-like_dom"/>
</dbReference>
<dbReference type="Pfam" id="PF12776">
    <property type="entry name" value="Myb_DNA-bind_3"/>
    <property type="match status" value="1"/>
</dbReference>